<evidence type="ECO:0000259" key="4">
    <source>
        <dbReference type="PROSITE" id="PS01124"/>
    </source>
</evidence>
<dbReference type="Gene3D" id="3.30.70.1230">
    <property type="entry name" value="Nucleotide cyclase"/>
    <property type="match status" value="1"/>
</dbReference>
<dbReference type="AlphaFoldDB" id="A0A419W3U4"/>
<accession>A0A419W3U4</accession>
<dbReference type="EMBL" id="RAPN01000001">
    <property type="protein sequence ID" value="RKD90119.1"/>
    <property type="molecule type" value="Genomic_DNA"/>
</dbReference>
<dbReference type="RefSeq" id="WP_120271549.1">
    <property type="nucleotide sequence ID" value="NZ_RAPN01000001.1"/>
</dbReference>
<dbReference type="InterPro" id="IPR009057">
    <property type="entry name" value="Homeodomain-like_sf"/>
</dbReference>
<feature type="domain" description="HTH araC/xylS-type" evidence="4">
    <location>
        <begin position="267"/>
        <end position="366"/>
    </location>
</feature>
<gene>
    <name evidence="5" type="ORF">BC643_0455</name>
</gene>
<dbReference type="InterPro" id="IPR018062">
    <property type="entry name" value="HTH_AraC-typ_CS"/>
</dbReference>
<dbReference type="SUPFAM" id="SSF55073">
    <property type="entry name" value="Nucleotide cyclase"/>
    <property type="match status" value="1"/>
</dbReference>
<dbReference type="InterPro" id="IPR018060">
    <property type="entry name" value="HTH_AraC"/>
</dbReference>
<dbReference type="Pfam" id="PF12833">
    <property type="entry name" value="HTH_18"/>
    <property type="match status" value="1"/>
</dbReference>
<dbReference type="InterPro" id="IPR025336">
    <property type="entry name" value="SCO4226-like"/>
</dbReference>
<evidence type="ECO:0000313" key="6">
    <source>
        <dbReference type="Proteomes" id="UP000283387"/>
    </source>
</evidence>
<dbReference type="GO" id="GO:0043565">
    <property type="term" value="F:sequence-specific DNA binding"/>
    <property type="evidence" value="ECO:0007669"/>
    <property type="project" value="InterPro"/>
</dbReference>
<dbReference type="Proteomes" id="UP000283387">
    <property type="component" value="Unassembled WGS sequence"/>
</dbReference>
<comment type="caution">
    <text evidence="5">The sequence shown here is derived from an EMBL/GenBank/DDBJ whole genome shotgun (WGS) entry which is preliminary data.</text>
</comment>
<keyword evidence="1" id="KW-0805">Transcription regulation</keyword>
<reference evidence="5 6" key="1">
    <citation type="submission" date="2018-09" db="EMBL/GenBank/DDBJ databases">
        <title>Genomic Encyclopedia of Archaeal and Bacterial Type Strains, Phase II (KMG-II): from individual species to whole genera.</title>
        <authorList>
            <person name="Goeker M."/>
        </authorList>
    </citation>
    <scope>NUCLEOTIDE SEQUENCE [LARGE SCALE GENOMIC DNA]</scope>
    <source>
        <strain evidence="5 6">DSM 27148</strain>
    </source>
</reference>
<evidence type="ECO:0000256" key="3">
    <source>
        <dbReference type="ARBA" id="ARBA00023163"/>
    </source>
</evidence>
<proteinExistence type="predicted"/>
<dbReference type="Gene3D" id="3.30.70.3090">
    <property type="entry name" value="ORF SCO4226, nickel-binding ferredoxin-like monomer"/>
    <property type="match status" value="1"/>
</dbReference>
<keyword evidence="2 5" id="KW-0238">DNA-binding</keyword>
<evidence type="ECO:0000313" key="5">
    <source>
        <dbReference type="EMBL" id="RKD90119.1"/>
    </source>
</evidence>
<keyword evidence="3" id="KW-0804">Transcription</keyword>
<dbReference type="Gene3D" id="1.10.10.60">
    <property type="entry name" value="Homeodomain-like"/>
    <property type="match status" value="2"/>
</dbReference>
<dbReference type="InterPro" id="IPR020449">
    <property type="entry name" value="Tscrpt_reg_AraC-type_HTH"/>
</dbReference>
<dbReference type="OrthoDB" id="1116352at2"/>
<evidence type="ECO:0000256" key="2">
    <source>
        <dbReference type="ARBA" id="ARBA00023125"/>
    </source>
</evidence>
<dbReference type="SMART" id="SM00342">
    <property type="entry name" value="HTH_ARAC"/>
    <property type="match status" value="1"/>
</dbReference>
<dbReference type="PANTHER" id="PTHR43280">
    <property type="entry name" value="ARAC-FAMILY TRANSCRIPTIONAL REGULATOR"/>
    <property type="match status" value="1"/>
</dbReference>
<dbReference type="Pfam" id="PF14026">
    <property type="entry name" value="SCO4226-like"/>
    <property type="match status" value="1"/>
</dbReference>
<dbReference type="PROSITE" id="PS01124">
    <property type="entry name" value="HTH_ARAC_FAMILY_2"/>
    <property type="match status" value="1"/>
</dbReference>
<dbReference type="PRINTS" id="PR00032">
    <property type="entry name" value="HTHARAC"/>
</dbReference>
<dbReference type="PROSITE" id="PS00041">
    <property type="entry name" value="HTH_ARAC_FAMILY_1"/>
    <property type="match status" value="1"/>
</dbReference>
<keyword evidence="6" id="KW-1185">Reference proteome</keyword>
<protein>
    <submittedName>
        <fullName evidence="5">AraC-like DNA-binding protein</fullName>
    </submittedName>
</protein>
<dbReference type="InterPro" id="IPR029787">
    <property type="entry name" value="Nucleotide_cyclase"/>
</dbReference>
<organism evidence="5 6">
    <name type="scientific">Mangrovibacterium diazotrophicum</name>
    <dbReference type="NCBI Taxonomy" id="1261403"/>
    <lineage>
        <taxon>Bacteria</taxon>
        <taxon>Pseudomonadati</taxon>
        <taxon>Bacteroidota</taxon>
        <taxon>Bacteroidia</taxon>
        <taxon>Marinilabiliales</taxon>
        <taxon>Prolixibacteraceae</taxon>
        <taxon>Mangrovibacterium</taxon>
    </lineage>
</organism>
<dbReference type="InterPro" id="IPR042557">
    <property type="entry name" value="SCO4226"/>
</dbReference>
<name>A0A419W3U4_9BACT</name>
<sequence>MPIYMDRHDVSEKVTAEIVAQLHQQDLKIQHNFQCRGLTYWFDDRRKTAFCLIEAPNKEAIEQMHGSAHGEVPNEIIEVDPLVVESFLGRISDPKQIGEGPLNVISESALRTLMMVGFDDWASLHAEKTGEDVNIPACMNLLIPIFQKFGGRVVKTFRTSYLVSFQSVTQTILCALELYSGIVEWGKKANCAPIRLKTGISAGVPVSGNRELFEEAEKEARMLHDISENNIVVSADVKSLYEEENPDAYLEHELFVSLSPTDQKFLYPLMDYIAETWQNPYLKVEDLGKNLGYSKSQFYRKMVSLVGETPNNFIKNYRLRKAAKRIRRQSGNIAEIAYETGFNSPSYFSKCFLRKYGILPSEYLQQALV</sequence>
<dbReference type="PANTHER" id="PTHR43280:SF2">
    <property type="entry name" value="HTH-TYPE TRANSCRIPTIONAL REGULATOR EXSA"/>
    <property type="match status" value="1"/>
</dbReference>
<evidence type="ECO:0000256" key="1">
    <source>
        <dbReference type="ARBA" id="ARBA00023015"/>
    </source>
</evidence>
<dbReference type="SUPFAM" id="SSF46689">
    <property type="entry name" value="Homeodomain-like"/>
    <property type="match status" value="1"/>
</dbReference>
<dbReference type="GO" id="GO:0003700">
    <property type="term" value="F:DNA-binding transcription factor activity"/>
    <property type="evidence" value="ECO:0007669"/>
    <property type="project" value="InterPro"/>
</dbReference>